<feature type="domain" description="FHA" evidence="3">
    <location>
        <begin position="186"/>
        <end position="243"/>
    </location>
</feature>
<reference evidence="5" key="1">
    <citation type="journal article" date="2017" name="Nat. Microbiol.">
        <title>Global analysis of biosynthetic gene clusters reveals vast potential of secondary metabolite production in Penicillium species.</title>
        <authorList>
            <person name="Nielsen J.C."/>
            <person name="Grijseels S."/>
            <person name="Prigent S."/>
            <person name="Ji B."/>
            <person name="Dainat J."/>
            <person name="Nielsen K.F."/>
            <person name="Frisvad J.C."/>
            <person name="Workman M."/>
            <person name="Nielsen J."/>
        </authorList>
    </citation>
    <scope>NUCLEOTIDE SEQUENCE [LARGE SCALE GENOMIC DNA]</scope>
    <source>
        <strain evidence="5">IBT 11843</strain>
    </source>
</reference>
<dbReference type="SUPFAM" id="SSF49879">
    <property type="entry name" value="SMAD/FHA domain"/>
    <property type="match status" value="1"/>
</dbReference>
<protein>
    <recommendedName>
        <fullName evidence="3">FHA domain-containing protein</fullName>
    </recommendedName>
</protein>
<feature type="transmembrane region" description="Helical" evidence="2">
    <location>
        <begin position="722"/>
        <end position="742"/>
    </location>
</feature>
<feature type="region of interest" description="Disordered" evidence="1">
    <location>
        <begin position="310"/>
        <end position="347"/>
    </location>
</feature>
<keyword evidence="2" id="KW-0472">Membrane</keyword>
<proteinExistence type="predicted"/>
<keyword evidence="2" id="KW-1133">Transmembrane helix</keyword>
<evidence type="ECO:0000259" key="3">
    <source>
        <dbReference type="PROSITE" id="PS50006"/>
    </source>
</evidence>
<feature type="compositionally biased region" description="Low complexity" evidence="1">
    <location>
        <begin position="47"/>
        <end position="73"/>
    </location>
</feature>
<comment type="caution">
    <text evidence="4">The sequence shown here is derived from an EMBL/GenBank/DDBJ whole genome shotgun (WGS) entry which is preliminary data.</text>
</comment>
<dbReference type="AlphaFoldDB" id="A0A1V6PKJ2"/>
<evidence type="ECO:0000313" key="5">
    <source>
        <dbReference type="Proteomes" id="UP000191522"/>
    </source>
</evidence>
<feature type="compositionally biased region" description="Basic and acidic residues" evidence="1">
    <location>
        <begin position="631"/>
        <end position="653"/>
    </location>
</feature>
<dbReference type="InterPro" id="IPR000253">
    <property type="entry name" value="FHA_dom"/>
</dbReference>
<feature type="region of interest" description="Disordered" evidence="1">
    <location>
        <begin position="572"/>
        <end position="701"/>
    </location>
</feature>
<dbReference type="OMA" id="VEHAGFM"/>
<feature type="compositionally biased region" description="Basic and acidic residues" evidence="1">
    <location>
        <begin position="522"/>
        <end position="541"/>
    </location>
</feature>
<feature type="region of interest" description="Disordered" evidence="1">
    <location>
        <begin position="522"/>
        <end position="555"/>
    </location>
</feature>
<dbReference type="CDD" id="cd22679">
    <property type="entry name" value="FHA_SLMAP"/>
    <property type="match status" value="1"/>
</dbReference>
<dbReference type="Gene3D" id="2.60.200.20">
    <property type="match status" value="1"/>
</dbReference>
<feature type="compositionally biased region" description="Pro residues" evidence="1">
    <location>
        <begin position="437"/>
        <end position="447"/>
    </location>
</feature>
<sequence length="750" mass="81877">MTAVASPPSVQSGSRLGWYSTGNGGQGAPNADGVSRMFMPRKQIHRSSSSSSLGSNSSTSTVTSNQQEAQAGQESGGEAGTLSSKKKPTRSLWPSSKAEPVSGVTNTRSQAIPAFSSGPTASSTMSAMHQPSSIVPSQHMLQSSQQNGTRQSNGQSSDPPAILALTPINGTFEKKQIIVPFFPEVLRIGRQTNNKTVPTPLNGYFDSKVLSRQHAEIWADKSGKIWIRDVKSSNGTFVNGHRLSPENRESEPHELRDNDTLELGIDIVSEDQNTIVHHKVSAKVEHAGLYGTTPNILDLNYGDLDPASGGGLLPSPLSQPLSHLRGRSGSNVSNRSAQSASSNQINAMHQQRQMNYWSSPISVEQVVKRLTNELKSAKQQSQDLRQTDEFLTAIMKPGYSEKEKAAKPTSFENSASRQLNGRPKMPRVDSFSRFSEPPAPPPQQPLPEKPDAPPRSGSDSFSPSPLKRSETDKPRSASSNSPVTRDSSQILSLIEALSSAKREIDNQGARVKELEDMLLQERAARESAEERVRKLETRSASDEEGSESESVIHYPKDEAKIKLEHNDWTIGTPIPAEISAPSEANQKEPSTEVNTAQLQRRLEHMMEEMEEMRKQMASFKERAEKAEDESTESRKSLAEMIETLRKERAEKESTSATAKAQGQDPMEISSGHIVPTGNDSGESKVDGSSPQRFDPVTSKSKELDAAATAFATQRRRNFLEEASPYTSMFGVVLLGVGLMAYLNGWQKMDK</sequence>
<evidence type="ECO:0000313" key="4">
    <source>
        <dbReference type="EMBL" id="OQD77515.1"/>
    </source>
</evidence>
<feature type="region of interest" description="Disordered" evidence="1">
    <location>
        <begin position="1"/>
        <end position="160"/>
    </location>
</feature>
<dbReference type="EMBL" id="MDYL01000002">
    <property type="protein sequence ID" value="OQD77515.1"/>
    <property type="molecule type" value="Genomic_DNA"/>
</dbReference>
<dbReference type="InterPro" id="IPR051176">
    <property type="entry name" value="Cent_Immune-Sig_Mod"/>
</dbReference>
<keyword evidence="2" id="KW-0812">Transmembrane</keyword>
<dbReference type="InterPro" id="IPR008984">
    <property type="entry name" value="SMAD_FHA_dom_sf"/>
</dbReference>
<feature type="compositionally biased region" description="Basic and acidic residues" evidence="1">
    <location>
        <begin position="600"/>
        <end position="625"/>
    </location>
</feature>
<evidence type="ECO:0000256" key="1">
    <source>
        <dbReference type="SAM" id="MobiDB-lite"/>
    </source>
</evidence>
<gene>
    <name evidence="4" type="ORF">PENDEC_c002G02239</name>
</gene>
<dbReference type="PANTHER" id="PTHR15715:SF46">
    <property type="entry name" value="TO VACUOLE TARGETING VPS64, PUTATIVE (AFU_ORTHOLOGUE AFUA_2G02420)-RELATED"/>
    <property type="match status" value="1"/>
</dbReference>
<accession>A0A1V6PKJ2</accession>
<evidence type="ECO:0000256" key="2">
    <source>
        <dbReference type="SAM" id="Phobius"/>
    </source>
</evidence>
<dbReference type="STRING" id="69771.A0A1V6PKJ2"/>
<dbReference type="OrthoDB" id="687730at2759"/>
<dbReference type="SMART" id="SM00240">
    <property type="entry name" value="FHA"/>
    <property type="match status" value="1"/>
</dbReference>
<organism evidence="4 5">
    <name type="scientific">Penicillium decumbens</name>
    <dbReference type="NCBI Taxonomy" id="69771"/>
    <lineage>
        <taxon>Eukaryota</taxon>
        <taxon>Fungi</taxon>
        <taxon>Dikarya</taxon>
        <taxon>Ascomycota</taxon>
        <taxon>Pezizomycotina</taxon>
        <taxon>Eurotiomycetes</taxon>
        <taxon>Eurotiomycetidae</taxon>
        <taxon>Eurotiales</taxon>
        <taxon>Aspergillaceae</taxon>
        <taxon>Penicillium</taxon>
    </lineage>
</organism>
<dbReference type="GO" id="GO:0005737">
    <property type="term" value="C:cytoplasm"/>
    <property type="evidence" value="ECO:0007669"/>
    <property type="project" value="TreeGrafter"/>
</dbReference>
<keyword evidence="5" id="KW-1185">Reference proteome</keyword>
<dbReference type="PANTHER" id="PTHR15715">
    <property type="entry name" value="CENTROSOMAL PROTEIN OF 170 KDA"/>
    <property type="match status" value="1"/>
</dbReference>
<dbReference type="PROSITE" id="PS50006">
    <property type="entry name" value="FHA_DOMAIN"/>
    <property type="match status" value="1"/>
</dbReference>
<feature type="region of interest" description="Disordered" evidence="1">
    <location>
        <begin position="399"/>
        <end position="489"/>
    </location>
</feature>
<dbReference type="Pfam" id="PF00498">
    <property type="entry name" value="FHA"/>
    <property type="match status" value="1"/>
</dbReference>
<name>A0A1V6PKJ2_PENDC</name>
<feature type="compositionally biased region" description="Polar residues" evidence="1">
    <location>
        <begin position="117"/>
        <end position="158"/>
    </location>
</feature>
<feature type="compositionally biased region" description="Polar residues" evidence="1">
    <location>
        <begin position="410"/>
        <end position="419"/>
    </location>
</feature>
<dbReference type="Proteomes" id="UP000191522">
    <property type="component" value="Unassembled WGS sequence"/>
</dbReference>
<feature type="compositionally biased region" description="Polar residues" evidence="1">
    <location>
        <begin position="476"/>
        <end position="489"/>
    </location>
</feature>